<proteinExistence type="predicted"/>
<organism evidence="1 2">
    <name type="scientific">Vibrio jasicida</name>
    <dbReference type="NCBI Taxonomy" id="766224"/>
    <lineage>
        <taxon>Bacteria</taxon>
        <taxon>Pseudomonadati</taxon>
        <taxon>Pseudomonadota</taxon>
        <taxon>Gammaproteobacteria</taxon>
        <taxon>Vibrionales</taxon>
        <taxon>Vibrionaceae</taxon>
        <taxon>Vibrio</taxon>
    </lineage>
</organism>
<dbReference type="RefSeq" id="WP_409590413.1">
    <property type="nucleotide sequence ID" value="NZ_CAKMTZ010000142.1"/>
</dbReference>
<evidence type="ECO:0000313" key="1">
    <source>
        <dbReference type="EMBL" id="CAH1603876.1"/>
    </source>
</evidence>
<protein>
    <recommendedName>
        <fullName evidence="3">Helix-turn-helix domain-containing protein</fullName>
    </recommendedName>
</protein>
<dbReference type="AlphaFoldDB" id="A0AAU9QXJ1"/>
<reference evidence="1" key="1">
    <citation type="submission" date="2022-01" db="EMBL/GenBank/DDBJ databases">
        <authorList>
            <person name="Lagorce A."/>
        </authorList>
    </citation>
    <scope>NUCLEOTIDE SEQUENCE</scope>
    <source>
        <strain evidence="1">Th15_F1_A12</strain>
    </source>
</reference>
<dbReference type="Proteomes" id="UP001295462">
    <property type="component" value="Unassembled WGS sequence"/>
</dbReference>
<accession>A0AAU9QXJ1</accession>
<evidence type="ECO:0008006" key="3">
    <source>
        <dbReference type="Google" id="ProtNLM"/>
    </source>
</evidence>
<gene>
    <name evidence="1" type="ORF">THF1A12_860007</name>
</gene>
<name>A0AAU9QXJ1_9VIBR</name>
<comment type="caution">
    <text evidence="1">The sequence shown here is derived from an EMBL/GenBank/DDBJ whole genome shotgun (WGS) entry which is preliminary data.</text>
</comment>
<evidence type="ECO:0000313" key="2">
    <source>
        <dbReference type="Proteomes" id="UP001295462"/>
    </source>
</evidence>
<sequence>MEVVINQFSTESVSILHSGKGHTTFLVDYSLIAKPFEARPYRVKDVLKTVRSAIGVDETPSKWDVVLPQSPLNSSLRIWRKERVKRLMGASTVNVKVREYFSGLPLRLDYRLNLIKLVTFVAKQLNYRLGCAFYSEKEIAAFTRTSQDNVSRCFNELKAMGLLDVVTCRSQYQGGKVLGSYVKVTSEFKDLFLNGVEWPDSGPLFPYTEKDYLKHLHEIERVGRELQSLIQRQYYPERVINHAYYLLIG</sequence>
<dbReference type="EMBL" id="CAKMUD010000145">
    <property type="protein sequence ID" value="CAH1603876.1"/>
    <property type="molecule type" value="Genomic_DNA"/>
</dbReference>